<evidence type="ECO:0000256" key="12">
    <source>
        <dbReference type="ARBA" id="ARBA00022989"/>
    </source>
</evidence>
<dbReference type="EMBL" id="JALIRP010000016">
    <property type="protein sequence ID" value="MCJ8014903.1"/>
    <property type="molecule type" value="Genomic_DNA"/>
</dbReference>
<evidence type="ECO:0000259" key="16">
    <source>
        <dbReference type="PROSITE" id="PS50109"/>
    </source>
</evidence>
<dbReference type="InterPro" id="IPR036890">
    <property type="entry name" value="HATPase_C_sf"/>
</dbReference>
<dbReference type="Pfam" id="PF00512">
    <property type="entry name" value="HisKA"/>
    <property type="match status" value="1"/>
</dbReference>
<dbReference type="PRINTS" id="PR00344">
    <property type="entry name" value="BCTRLSENSOR"/>
</dbReference>
<keyword evidence="19" id="KW-1185">Reference proteome</keyword>
<evidence type="ECO:0000313" key="18">
    <source>
        <dbReference type="EMBL" id="MCJ8014903.1"/>
    </source>
</evidence>
<dbReference type="SUPFAM" id="SSF158472">
    <property type="entry name" value="HAMP domain-like"/>
    <property type="match status" value="1"/>
</dbReference>
<dbReference type="GO" id="GO:0005524">
    <property type="term" value="F:ATP binding"/>
    <property type="evidence" value="ECO:0007669"/>
    <property type="project" value="UniProtKB-KW"/>
</dbReference>
<evidence type="ECO:0000256" key="14">
    <source>
        <dbReference type="ARBA" id="ARBA00023136"/>
    </source>
</evidence>
<dbReference type="Pfam" id="PF18719">
    <property type="entry name" value="ArlS_N"/>
    <property type="match status" value="1"/>
</dbReference>
<evidence type="ECO:0000256" key="8">
    <source>
        <dbReference type="ARBA" id="ARBA00022692"/>
    </source>
</evidence>
<dbReference type="Pfam" id="PF00672">
    <property type="entry name" value="HAMP"/>
    <property type="match status" value="1"/>
</dbReference>
<evidence type="ECO:0000256" key="2">
    <source>
        <dbReference type="ARBA" id="ARBA00004651"/>
    </source>
</evidence>
<evidence type="ECO:0000256" key="9">
    <source>
        <dbReference type="ARBA" id="ARBA00022741"/>
    </source>
</evidence>
<keyword evidence="12 15" id="KW-1133">Transmembrane helix</keyword>
<dbReference type="InterPro" id="IPR004358">
    <property type="entry name" value="Sig_transdc_His_kin-like_C"/>
</dbReference>
<dbReference type="InterPro" id="IPR003660">
    <property type="entry name" value="HAMP_dom"/>
</dbReference>
<comment type="catalytic activity">
    <reaction evidence="1">
        <text>ATP + protein L-histidine = ADP + protein N-phospho-L-histidine.</text>
        <dbReference type="EC" id="2.7.13.3"/>
    </reaction>
</comment>
<dbReference type="SMART" id="SM00388">
    <property type="entry name" value="HisKA"/>
    <property type="match status" value="1"/>
</dbReference>
<dbReference type="InterPro" id="IPR003594">
    <property type="entry name" value="HATPase_dom"/>
</dbReference>
<dbReference type="Pfam" id="PF02518">
    <property type="entry name" value="HATPase_c"/>
    <property type="match status" value="1"/>
</dbReference>
<keyword evidence="6" id="KW-0597">Phosphoprotein</keyword>
<dbReference type="Gene3D" id="1.10.287.130">
    <property type="match status" value="1"/>
</dbReference>
<dbReference type="EC" id="2.7.13.3" evidence="3"/>
<keyword evidence="8 15" id="KW-0812">Transmembrane</keyword>
<evidence type="ECO:0000256" key="7">
    <source>
        <dbReference type="ARBA" id="ARBA00022679"/>
    </source>
</evidence>
<proteinExistence type="predicted"/>
<organism evidence="18 19">
    <name type="scientific">Paenibacillus mangrovi</name>
    <dbReference type="NCBI Taxonomy" id="2931978"/>
    <lineage>
        <taxon>Bacteria</taxon>
        <taxon>Bacillati</taxon>
        <taxon>Bacillota</taxon>
        <taxon>Bacilli</taxon>
        <taxon>Bacillales</taxon>
        <taxon>Paenibacillaceae</taxon>
        <taxon>Paenibacillus</taxon>
    </lineage>
</organism>
<dbReference type="InterPro" id="IPR003661">
    <property type="entry name" value="HisK_dim/P_dom"/>
</dbReference>
<dbReference type="PANTHER" id="PTHR45528:SF12">
    <property type="entry name" value="SENSOR HISTIDINE KINASE ARSS"/>
    <property type="match status" value="1"/>
</dbReference>
<evidence type="ECO:0000256" key="15">
    <source>
        <dbReference type="SAM" id="Phobius"/>
    </source>
</evidence>
<dbReference type="InterPro" id="IPR005467">
    <property type="entry name" value="His_kinase_dom"/>
</dbReference>
<dbReference type="InterPro" id="IPR050398">
    <property type="entry name" value="HssS/ArlS-like"/>
</dbReference>
<keyword evidence="14 15" id="KW-0472">Membrane</keyword>
<keyword evidence="11" id="KW-0067">ATP-binding</keyword>
<dbReference type="RefSeq" id="WP_244730416.1">
    <property type="nucleotide sequence ID" value="NZ_JALIRP010000016.1"/>
</dbReference>
<dbReference type="GO" id="GO:0000155">
    <property type="term" value="F:phosphorelay sensor kinase activity"/>
    <property type="evidence" value="ECO:0007669"/>
    <property type="project" value="InterPro"/>
</dbReference>
<evidence type="ECO:0000256" key="4">
    <source>
        <dbReference type="ARBA" id="ARBA00015735"/>
    </source>
</evidence>
<evidence type="ECO:0000256" key="5">
    <source>
        <dbReference type="ARBA" id="ARBA00022475"/>
    </source>
</evidence>
<dbReference type="Gene3D" id="3.30.565.10">
    <property type="entry name" value="Histidine kinase-like ATPase, C-terminal domain"/>
    <property type="match status" value="1"/>
</dbReference>
<name>A0A9X1WTV3_9BACL</name>
<dbReference type="InterPro" id="IPR041610">
    <property type="entry name" value="ArlS_N"/>
</dbReference>
<evidence type="ECO:0000256" key="13">
    <source>
        <dbReference type="ARBA" id="ARBA00023012"/>
    </source>
</evidence>
<comment type="subcellular location">
    <subcellularLocation>
        <location evidence="2">Cell membrane</location>
        <topology evidence="2">Multi-pass membrane protein</topology>
    </subcellularLocation>
</comment>
<dbReference type="SMART" id="SM00387">
    <property type="entry name" value="HATPase_c"/>
    <property type="match status" value="1"/>
</dbReference>
<accession>A0A9X1WTV3</accession>
<evidence type="ECO:0000256" key="1">
    <source>
        <dbReference type="ARBA" id="ARBA00000085"/>
    </source>
</evidence>
<dbReference type="AlphaFoldDB" id="A0A9X1WTV3"/>
<evidence type="ECO:0000256" key="11">
    <source>
        <dbReference type="ARBA" id="ARBA00022840"/>
    </source>
</evidence>
<keyword evidence="5" id="KW-1003">Cell membrane</keyword>
<comment type="caution">
    <text evidence="18">The sequence shown here is derived from an EMBL/GenBank/DDBJ whole genome shotgun (WGS) entry which is preliminary data.</text>
</comment>
<dbReference type="Gene3D" id="6.10.340.10">
    <property type="match status" value="1"/>
</dbReference>
<gene>
    <name evidence="18" type="ORF">MUG84_24770</name>
</gene>
<dbReference type="GO" id="GO:0005886">
    <property type="term" value="C:plasma membrane"/>
    <property type="evidence" value="ECO:0007669"/>
    <property type="project" value="UniProtKB-SubCell"/>
</dbReference>
<keyword evidence="13" id="KW-0902">Two-component regulatory system</keyword>
<keyword evidence="10 18" id="KW-0418">Kinase</keyword>
<protein>
    <recommendedName>
        <fullName evidence="4">Signal transduction histidine-protein kinase ArlS</fullName>
        <ecNumber evidence="3">2.7.13.3</ecNumber>
    </recommendedName>
</protein>
<sequence>MMIKRIKDLLRRLPVIWKLMLGAALLIFLVFATYNFAQYLVLKNWMMNQEQDTLHTMMSQVEVYVKDNTSSAADFELPETKSFMRNILGKNQMIRIIDQDGTELLTDSNRFNSNWIAPVQVSSAQMQDVRLDADDHILVYRTPFTSGNVHGTIEIASNLETFDHFNKTLLLVMVIGGMLAVGISVLSGWAIAKQFLRPVKALASTIQNVKEKGLQERVANIENGDEFSELARLFNELMDQLEISFRQQKQFVDDASHELRTPITILEGHLNLLNRWGKEDPVVLEESLDASLQEVRRLKRLVQELLTLTRTESQTMSEHVNYIHIEPYLTETVKRMETLHPEFTFNINVEKSNYAVKLNPLHLEQIMLILIENAVKYSDKDKQVEITSHVKNGQLSISVQDHGIGVPSEELQYVFDRFYRVDKARNREIGGTGLGLSIARNIVLHYNGEINMTSVEDEGTRVTLTFPAAVKA</sequence>
<feature type="domain" description="Histidine kinase" evidence="16">
    <location>
        <begin position="254"/>
        <end position="470"/>
    </location>
</feature>
<dbReference type="CDD" id="cd00082">
    <property type="entry name" value="HisKA"/>
    <property type="match status" value="1"/>
</dbReference>
<dbReference type="Proteomes" id="UP001139347">
    <property type="component" value="Unassembled WGS sequence"/>
</dbReference>
<dbReference type="FunFam" id="1.10.287.130:FF:000001">
    <property type="entry name" value="Two-component sensor histidine kinase"/>
    <property type="match status" value="1"/>
</dbReference>
<dbReference type="PROSITE" id="PS50885">
    <property type="entry name" value="HAMP"/>
    <property type="match status" value="1"/>
</dbReference>
<dbReference type="FunFam" id="3.30.565.10:FF:000006">
    <property type="entry name" value="Sensor histidine kinase WalK"/>
    <property type="match status" value="1"/>
</dbReference>
<dbReference type="PROSITE" id="PS50109">
    <property type="entry name" value="HIS_KIN"/>
    <property type="match status" value="1"/>
</dbReference>
<dbReference type="SMART" id="SM00304">
    <property type="entry name" value="HAMP"/>
    <property type="match status" value="1"/>
</dbReference>
<feature type="transmembrane region" description="Helical" evidence="15">
    <location>
        <begin position="169"/>
        <end position="192"/>
    </location>
</feature>
<dbReference type="SUPFAM" id="SSF55874">
    <property type="entry name" value="ATPase domain of HSP90 chaperone/DNA topoisomerase II/histidine kinase"/>
    <property type="match status" value="1"/>
</dbReference>
<keyword evidence="9" id="KW-0547">Nucleotide-binding</keyword>
<evidence type="ECO:0000313" key="19">
    <source>
        <dbReference type="Proteomes" id="UP001139347"/>
    </source>
</evidence>
<evidence type="ECO:0000259" key="17">
    <source>
        <dbReference type="PROSITE" id="PS50885"/>
    </source>
</evidence>
<dbReference type="CDD" id="cd06225">
    <property type="entry name" value="HAMP"/>
    <property type="match status" value="1"/>
</dbReference>
<reference evidence="18" key="1">
    <citation type="submission" date="2022-04" db="EMBL/GenBank/DDBJ databases">
        <title>Paenibacillus mangrovi sp. nov., a novel endophytic bacterium isolated from bark of Kandelia candel.</title>
        <authorList>
            <person name="Tuo L."/>
        </authorList>
    </citation>
    <scope>NUCLEOTIDE SEQUENCE</scope>
    <source>
        <strain evidence="18">KQZ6P-2</strain>
    </source>
</reference>
<feature type="domain" description="HAMP" evidence="17">
    <location>
        <begin position="193"/>
        <end position="246"/>
    </location>
</feature>
<evidence type="ECO:0000256" key="10">
    <source>
        <dbReference type="ARBA" id="ARBA00022777"/>
    </source>
</evidence>
<evidence type="ECO:0000256" key="3">
    <source>
        <dbReference type="ARBA" id="ARBA00012438"/>
    </source>
</evidence>
<dbReference type="PANTHER" id="PTHR45528">
    <property type="entry name" value="SENSOR HISTIDINE KINASE CPXA"/>
    <property type="match status" value="1"/>
</dbReference>
<dbReference type="SUPFAM" id="SSF47384">
    <property type="entry name" value="Homodimeric domain of signal transducing histidine kinase"/>
    <property type="match status" value="1"/>
</dbReference>
<evidence type="ECO:0000256" key="6">
    <source>
        <dbReference type="ARBA" id="ARBA00022553"/>
    </source>
</evidence>
<keyword evidence="7" id="KW-0808">Transferase</keyword>
<dbReference type="InterPro" id="IPR036097">
    <property type="entry name" value="HisK_dim/P_sf"/>
</dbReference>